<protein>
    <recommendedName>
        <fullName evidence="3">FAS1 domain-containing protein</fullName>
    </recommendedName>
</protein>
<dbReference type="PANTHER" id="PTHR28156:SF1">
    <property type="entry name" value="FAS1 DOMAIN-CONTAINING PROTEIN YDR262W"/>
    <property type="match status" value="1"/>
</dbReference>
<evidence type="ECO:0000256" key="1">
    <source>
        <dbReference type="ARBA" id="ARBA00022729"/>
    </source>
</evidence>
<dbReference type="InParanoid" id="G7E1A0"/>
<evidence type="ECO:0000313" key="5">
    <source>
        <dbReference type="Proteomes" id="UP000009131"/>
    </source>
</evidence>
<organism evidence="4 5">
    <name type="scientific">Mixia osmundae (strain CBS 9802 / IAM 14324 / JCM 22182 / KY 12970)</name>
    <dbReference type="NCBI Taxonomy" id="764103"/>
    <lineage>
        <taxon>Eukaryota</taxon>
        <taxon>Fungi</taxon>
        <taxon>Dikarya</taxon>
        <taxon>Basidiomycota</taxon>
        <taxon>Pucciniomycotina</taxon>
        <taxon>Mixiomycetes</taxon>
        <taxon>Mixiales</taxon>
        <taxon>Mixiaceae</taxon>
        <taxon>Mixia</taxon>
    </lineage>
</organism>
<dbReference type="SUPFAM" id="SSF82153">
    <property type="entry name" value="FAS1 domain"/>
    <property type="match status" value="1"/>
</dbReference>
<dbReference type="InterPro" id="IPR040200">
    <property type="entry name" value="Mug57-like"/>
</dbReference>
<gene>
    <name evidence="4" type="primary">Mo03280</name>
    <name evidence="4" type="ORF">E5Q_03280</name>
</gene>
<proteinExistence type="predicted"/>
<feature type="domain" description="FAS1" evidence="3">
    <location>
        <begin position="48"/>
        <end position="202"/>
    </location>
</feature>
<sequence>MFRRVLLATAVGLMAMSARATDRRTAEDLSADQLVFNTDKGPIATSALPSLSDMLTVQRSASFFYDYLREGSVAERLAAPVLKTTLFVPTNTIISQLARKPHEGAPGEEKIYSTEKDEEKARAEYLQDWVKTHAVAESLELKLDDLSERDSLLKDHPITFTRAEAATAVDAWASILVGPRQARVIDAVECSNGWIYMLDGVLGL</sequence>
<keyword evidence="1 2" id="KW-0732">Signal</keyword>
<dbReference type="HOGENOM" id="CLU_101498_0_0_1"/>
<dbReference type="PANTHER" id="PTHR28156">
    <property type="entry name" value="FAS1 DOMAIN-CONTAINING PROTEIN YDR262W"/>
    <property type="match status" value="1"/>
</dbReference>
<feature type="chain" id="PRO_5009955652" description="FAS1 domain-containing protein" evidence="2">
    <location>
        <begin position="21"/>
        <end position="204"/>
    </location>
</feature>
<accession>G7E1A0</accession>
<dbReference type="InterPro" id="IPR036378">
    <property type="entry name" value="FAS1_dom_sf"/>
</dbReference>
<reference evidence="4 5" key="2">
    <citation type="journal article" date="2012" name="Open Biol.">
        <title>Characteristics of nucleosomes and linker DNA regions on the genome of the basidiomycete Mixia osmundae revealed by mono- and dinucleosome mapping.</title>
        <authorList>
            <person name="Nishida H."/>
            <person name="Kondo S."/>
            <person name="Matsumoto T."/>
            <person name="Suzuki Y."/>
            <person name="Yoshikawa H."/>
            <person name="Taylor T.D."/>
            <person name="Sugiyama J."/>
        </authorList>
    </citation>
    <scope>NUCLEOTIDE SEQUENCE [LARGE SCALE GENOMIC DNA]</scope>
    <source>
        <strain evidence="5">CBS 9802 / IAM 14324 / JCM 22182 / KY 12970</strain>
    </source>
</reference>
<evidence type="ECO:0000256" key="2">
    <source>
        <dbReference type="SAM" id="SignalP"/>
    </source>
</evidence>
<dbReference type="AlphaFoldDB" id="G7E1A0"/>
<dbReference type="Pfam" id="PF02469">
    <property type="entry name" value="Fasciclin"/>
    <property type="match status" value="1"/>
</dbReference>
<feature type="signal peptide" evidence="2">
    <location>
        <begin position="1"/>
        <end position="20"/>
    </location>
</feature>
<evidence type="ECO:0000259" key="3">
    <source>
        <dbReference type="PROSITE" id="PS50213"/>
    </source>
</evidence>
<dbReference type="PROSITE" id="PS50213">
    <property type="entry name" value="FAS1"/>
    <property type="match status" value="1"/>
</dbReference>
<reference evidence="4 5" key="1">
    <citation type="journal article" date="2011" name="J. Gen. Appl. Microbiol.">
        <title>Draft genome sequencing of the enigmatic basidiomycete Mixia osmundae.</title>
        <authorList>
            <person name="Nishida H."/>
            <person name="Nagatsuka Y."/>
            <person name="Sugiyama J."/>
        </authorList>
    </citation>
    <scope>NUCLEOTIDE SEQUENCE [LARGE SCALE GENOMIC DNA]</scope>
    <source>
        <strain evidence="5">CBS 9802 / IAM 14324 / JCM 22182 / KY 12970</strain>
    </source>
</reference>
<evidence type="ECO:0000313" key="4">
    <source>
        <dbReference type="EMBL" id="GAA96610.1"/>
    </source>
</evidence>
<keyword evidence="5" id="KW-1185">Reference proteome</keyword>
<comment type="caution">
    <text evidence="4">The sequence shown here is derived from an EMBL/GenBank/DDBJ whole genome shotgun (WGS) entry which is preliminary data.</text>
</comment>
<dbReference type="OrthoDB" id="5551751at2759"/>
<dbReference type="InterPro" id="IPR000782">
    <property type="entry name" value="FAS1_domain"/>
</dbReference>
<dbReference type="RefSeq" id="XP_014567351.1">
    <property type="nucleotide sequence ID" value="XM_014711865.1"/>
</dbReference>
<name>G7E1A0_MIXOS</name>
<dbReference type="Gene3D" id="2.30.180.10">
    <property type="entry name" value="FAS1 domain"/>
    <property type="match status" value="1"/>
</dbReference>
<dbReference type="OMA" id="RWISAHI"/>
<dbReference type="EMBL" id="BABT02000102">
    <property type="protein sequence ID" value="GAA96610.1"/>
    <property type="molecule type" value="Genomic_DNA"/>
</dbReference>
<dbReference type="Proteomes" id="UP000009131">
    <property type="component" value="Unassembled WGS sequence"/>
</dbReference>
<dbReference type="STRING" id="764103.G7E1A0"/>